<feature type="compositionally biased region" description="Pro residues" evidence="1">
    <location>
        <begin position="51"/>
        <end position="60"/>
    </location>
</feature>
<evidence type="ECO:0000313" key="2">
    <source>
        <dbReference type="Proteomes" id="UP000694923"/>
    </source>
</evidence>
<evidence type="ECO:0000256" key="1">
    <source>
        <dbReference type="SAM" id="MobiDB-lite"/>
    </source>
</evidence>
<dbReference type="GeneID" id="103593828"/>
<sequence length="323" mass="33466">MVLVRNQRTLCSAVACQPGELRRLTGLGRTRSFELPPTPPPPSSPALTRIPPRPPTPRPAARPGRQLLPRIRNSAGWRRRRGREPPPRAPEPRYQVGSPPTGGLGPGDPRRVLGAMSLGPLRGPLLRTRRRIPAELPPGSDSSNRGRPLSPSLLPALLRLRKTPGVDAARDGVSLSVFLPAPGVLSPTSTVTPSSPSVPGSGQSPLHSENTHQTARAPTLADAAPAPRSSAGLGARTHRGCRHAGVSGLRARGGPEEQPRARVPGTLAPSAAHVASSCFLSSSSSSSPSPLWSRALCLCKVSGLSGIVGLRGGGWSPGSGEAG</sequence>
<dbReference type="RefSeq" id="XP_008575128.1">
    <property type="nucleotide sequence ID" value="XM_008576906.1"/>
</dbReference>
<feature type="compositionally biased region" description="Low complexity" evidence="1">
    <location>
        <begin position="214"/>
        <end position="228"/>
    </location>
</feature>
<protein>
    <submittedName>
        <fullName evidence="3">Uncharacterized protein-like</fullName>
    </submittedName>
</protein>
<evidence type="ECO:0000313" key="3">
    <source>
        <dbReference type="RefSeq" id="XP_008575128.1"/>
    </source>
</evidence>
<dbReference type="Proteomes" id="UP000694923">
    <property type="component" value="Unplaced"/>
</dbReference>
<feature type="region of interest" description="Disordered" evidence="1">
    <location>
        <begin position="28"/>
        <end position="150"/>
    </location>
</feature>
<name>A0ABM0R3D7_GALVR</name>
<gene>
    <name evidence="3" type="primary">LOC103593828</name>
</gene>
<reference evidence="3" key="1">
    <citation type="submission" date="2025-08" db="UniProtKB">
        <authorList>
            <consortium name="RefSeq"/>
        </authorList>
    </citation>
    <scope>IDENTIFICATION</scope>
</reference>
<keyword evidence="2" id="KW-1185">Reference proteome</keyword>
<proteinExistence type="predicted"/>
<feature type="compositionally biased region" description="Low complexity" evidence="1">
    <location>
        <begin position="183"/>
        <end position="205"/>
    </location>
</feature>
<feature type="region of interest" description="Disordered" evidence="1">
    <location>
        <begin position="183"/>
        <end position="261"/>
    </location>
</feature>
<accession>A0ABM0R3D7</accession>
<organism evidence="2 3">
    <name type="scientific">Galeopterus variegatus</name>
    <name type="common">Malayan flying lemur</name>
    <name type="synonym">Cynocephalus variegatus</name>
    <dbReference type="NCBI Taxonomy" id="482537"/>
    <lineage>
        <taxon>Eukaryota</taxon>
        <taxon>Metazoa</taxon>
        <taxon>Chordata</taxon>
        <taxon>Craniata</taxon>
        <taxon>Vertebrata</taxon>
        <taxon>Euteleostomi</taxon>
        <taxon>Mammalia</taxon>
        <taxon>Eutheria</taxon>
        <taxon>Euarchontoglires</taxon>
        <taxon>Dermoptera</taxon>
        <taxon>Cynocephalidae</taxon>
        <taxon>Galeopterus</taxon>
    </lineage>
</organism>